<dbReference type="SMART" id="SM00186">
    <property type="entry name" value="FBG"/>
    <property type="match status" value="1"/>
</dbReference>
<feature type="chain" id="PRO_5028064011" evidence="5">
    <location>
        <begin position="23"/>
        <end position="426"/>
    </location>
</feature>
<dbReference type="InterPro" id="IPR020837">
    <property type="entry name" value="Fibrinogen_CS"/>
</dbReference>
<dbReference type="GO" id="GO:0005577">
    <property type="term" value="C:fibrinogen complex"/>
    <property type="evidence" value="ECO:0007669"/>
    <property type="project" value="TreeGrafter"/>
</dbReference>
<organism evidence="7 8">
    <name type="scientific">Octopus sinensis</name>
    <name type="common">East Asian common octopus</name>
    <dbReference type="NCBI Taxonomy" id="2607531"/>
    <lineage>
        <taxon>Eukaryota</taxon>
        <taxon>Metazoa</taxon>
        <taxon>Spiralia</taxon>
        <taxon>Lophotrochozoa</taxon>
        <taxon>Mollusca</taxon>
        <taxon>Cephalopoda</taxon>
        <taxon>Coleoidea</taxon>
        <taxon>Octopodiformes</taxon>
        <taxon>Octopoda</taxon>
        <taxon>Incirrata</taxon>
        <taxon>Octopodidae</taxon>
        <taxon>Octopus</taxon>
    </lineage>
</organism>
<dbReference type="FunFam" id="3.90.215.10:FF:000001">
    <property type="entry name" value="Tenascin isoform 1"/>
    <property type="match status" value="1"/>
</dbReference>
<accession>A0A6P7SAM5</accession>
<dbReference type="Proteomes" id="UP000515154">
    <property type="component" value="Linkage group LG1"/>
</dbReference>
<evidence type="ECO:0000256" key="4">
    <source>
        <dbReference type="ARBA" id="ARBA00023180"/>
    </source>
</evidence>
<name>A0A6P7SAM5_9MOLL</name>
<evidence type="ECO:0000256" key="5">
    <source>
        <dbReference type="SAM" id="SignalP"/>
    </source>
</evidence>
<sequence>MFINTIIIGLLIFLQTFHKGWDTDAAAHNPIIKKKSKSASVRSTKCAYTIVVNEVDASQCPVMTQPVQSDHTVNGKTQKKSTVSSSEVHGLTSKIHSVETTLLGEIVKNRELNTTLTQHSIMLEKAEDRFLKYQNNFTSLFRAIMFMEQKIRKQKEISRNLDNKLSNIMLDVVEVNNVLSRKTPGPGTSLKDKQIKVESAAHVRQCGITDDTEIFQDCKDVYERGHTDSSVYYIKPTYSSCPIPVWCDMDTPPGGWLVIQRRLDGKLSFNQDWKTYKDGFGDVIRELWLGNDNIFLLTNQAHYQLRIDLWDFQGNRVYAIYETFKIDGERDSYKLNIGKYKGSAKDSFGKHNGLLFSTSDKDNDKWSQYHCAKEWEAGWWFTNCWFAILNGPYYEKANVSYRGISWNEWKHEQLKKTEMKIQPFKS</sequence>
<dbReference type="PANTHER" id="PTHR47221">
    <property type="entry name" value="FIBRINOGEN ALPHA CHAIN"/>
    <property type="match status" value="1"/>
</dbReference>
<dbReference type="AlphaFoldDB" id="A0A6P7SAM5"/>
<evidence type="ECO:0000256" key="2">
    <source>
        <dbReference type="ARBA" id="ARBA00022525"/>
    </source>
</evidence>
<dbReference type="Gene3D" id="3.90.215.10">
    <property type="entry name" value="Gamma Fibrinogen, chain A, domain 1"/>
    <property type="match status" value="1"/>
</dbReference>
<evidence type="ECO:0000256" key="1">
    <source>
        <dbReference type="ARBA" id="ARBA00004613"/>
    </source>
</evidence>
<protein>
    <submittedName>
        <fullName evidence="8">Techylectin-5B</fullName>
    </submittedName>
</protein>
<comment type="subcellular location">
    <subcellularLocation>
        <location evidence="1">Secreted</location>
    </subcellularLocation>
</comment>
<dbReference type="Pfam" id="PF00147">
    <property type="entry name" value="Fibrinogen_C"/>
    <property type="match status" value="1"/>
</dbReference>
<dbReference type="GO" id="GO:0030674">
    <property type="term" value="F:protein-macromolecule adaptor activity"/>
    <property type="evidence" value="ECO:0007669"/>
    <property type="project" value="TreeGrafter"/>
</dbReference>
<dbReference type="GO" id="GO:0005201">
    <property type="term" value="F:extracellular matrix structural constituent"/>
    <property type="evidence" value="ECO:0007669"/>
    <property type="project" value="TreeGrafter"/>
</dbReference>
<feature type="domain" description="Fibrinogen C-terminal" evidence="6">
    <location>
        <begin position="209"/>
        <end position="425"/>
    </location>
</feature>
<feature type="signal peptide" evidence="5">
    <location>
        <begin position="1"/>
        <end position="22"/>
    </location>
</feature>
<dbReference type="PANTHER" id="PTHR47221:SF5">
    <property type="entry name" value="FIBRINOGEN C-TERMINAL DOMAIN-CONTAINING PROTEIN"/>
    <property type="match status" value="1"/>
</dbReference>
<dbReference type="InterPro" id="IPR036056">
    <property type="entry name" value="Fibrinogen-like_C"/>
</dbReference>
<reference evidence="8" key="1">
    <citation type="submission" date="2025-08" db="UniProtKB">
        <authorList>
            <consortium name="RefSeq"/>
        </authorList>
    </citation>
    <scope>IDENTIFICATION</scope>
</reference>
<proteinExistence type="predicted"/>
<evidence type="ECO:0000313" key="8">
    <source>
        <dbReference type="RefSeq" id="XP_029635394.1"/>
    </source>
</evidence>
<keyword evidence="4" id="KW-0325">Glycoprotein</keyword>
<keyword evidence="2" id="KW-0964">Secreted</keyword>
<evidence type="ECO:0000259" key="6">
    <source>
        <dbReference type="PROSITE" id="PS51406"/>
    </source>
</evidence>
<dbReference type="SUPFAM" id="SSF56496">
    <property type="entry name" value="Fibrinogen C-terminal domain-like"/>
    <property type="match status" value="1"/>
</dbReference>
<dbReference type="KEGG" id="osn:115210795"/>
<dbReference type="PROSITE" id="PS51406">
    <property type="entry name" value="FIBRINOGEN_C_2"/>
    <property type="match status" value="1"/>
</dbReference>
<dbReference type="CDD" id="cd00087">
    <property type="entry name" value="FReD"/>
    <property type="match status" value="1"/>
</dbReference>
<dbReference type="InterPro" id="IPR002181">
    <property type="entry name" value="Fibrinogen_a/b/g_C_dom"/>
</dbReference>
<keyword evidence="3" id="KW-1015">Disulfide bond</keyword>
<gene>
    <name evidence="8" type="primary">LOC115210795</name>
</gene>
<evidence type="ECO:0000313" key="7">
    <source>
        <dbReference type="Proteomes" id="UP000515154"/>
    </source>
</evidence>
<dbReference type="RefSeq" id="XP_029635394.1">
    <property type="nucleotide sequence ID" value="XM_029779534.2"/>
</dbReference>
<keyword evidence="5" id="KW-0732">Signal</keyword>
<dbReference type="PROSITE" id="PS00514">
    <property type="entry name" value="FIBRINOGEN_C_1"/>
    <property type="match status" value="1"/>
</dbReference>
<evidence type="ECO:0000256" key="3">
    <source>
        <dbReference type="ARBA" id="ARBA00023157"/>
    </source>
</evidence>
<dbReference type="GO" id="GO:0034116">
    <property type="term" value="P:positive regulation of heterotypic cell-cell adhesion"/>
    <property type="evidence" value="ECO:0007669"/>
    <property type="project" value="TreeGrafter"/>
</dbReference>
<dbReference type="InterPro" id="IPR037579">
    <property type="entry name" value="FIB_ANG-like"/>
</dbReference>
<keyword evidence="7" id="KW-1185">Reference proteome</keyword>
<dbReference type="InterPro" id="IPR014716">
    <property type="entry name" value="Fibrinogen_a/b/g_C_1"/>
</dbReference>